<keyword evidence="4" id="KW-1185">Reference proteome</keyword>
<organism evidence="3 4">
    <name type="scientific">Zhongshania aquimaris</name>
    <dbReference type="NCBI Taxonomy" id="2857107"/>
    <lineage>
        <taxon>Bacteria</taxon>
        <taxon>Pseudomonadati</taxon>
        <taxon>Pseudomonadota</taxon>
        <taxon>Gammaproteobacteria</taxon>
        <taxon>Cellvibrionales</taxon>
        <taxon>Spongiibacteraceae</taxon>
        <taxon>Zhongshania</taxon>
    </lineage>
</organism>
<proteinExistence type="inferred from homology"/>
<dbReference type="EMBL" id="JAHWDQ010000004">
    <property type="protein sequence ID" value="MBW2942222.1"/>
    <property type="molecule type" value="Genomic_DNA"/>
</dbReference>
<dbReference type="RefSeq" id="WP_219044459.1">
    <property type="nucleotide sequence ID" value="NZ_JAHWDQ010000004.1"/>
</dbReference>
<sequence>MTAITFSKKATAEAVTDGMDLSGKTIVITGINSGIGYETMRVLALCGAHIIACARSIEKAQQACDSIAGKTTPAVCELSDMASVKHCAETIQALNTPIDIIICNAGIMALPKLQVKDGLELQFLTNHMGHFLLVYLLQEQLKAADKARVVMLSSAGHMAASKHGIDFDNLDGSKRYNAWQFYGQAKLANLLTATAFNRRLVDAGVTANAVHPGVINTNLARDVGGFIGMAMKTAPVKKLLDISIGKSIPQGASTSCFVATHPSLDGIGGRYFSDNAEAKPSKLGCDEILAEQLWRYSVDYLAPYIGAQQS</sequence>
<evidence type="ECO:0000256" key="1">
    <source>
        <dbReference type="ARBA" id="ARBA00006484"/>
    </source>
</evidence>
<dbReference type="PANTHER" id="PTHR24320:SF227">
    <property type="entry name" value="RETINOL DEHYDROGENASE 11"/>
    <property type="match status" value="1"/>
</dbReference>
<comment type="caution">
    <text evidence="3">The sequence shown here is derived from an EMBL/GenBank/DDBJ whole genome shotgun (WGS) entry which is preliminary data.</text>
</comment>
<reference evidence="3" key="1">
    <citation type="submission" date="2021-07" db="EMBL/GenBank/DDBJ databases">
        <title>Zhongshania sp. CAU 1632 isolated from seawater.</title>
        <authorList>
            <person name="Kim W."/>
        </authorList>
    </citation>
    <scope>NUCLEOTIDE SEQUENCE</scope>
    <source>
        <strain evidence="3">CAU 1632</strain>
    </source>
</reference>
<evidence type="ECO:0000313" key="3">
    <source>
        <dbReference type="EMBL" id="MBW2942222.1"/>
    </source>
</evidence>
<evidence type="ECO:0000313" key="4">
    <source>
        <dbReference type="Proteomes" id="UP001166291"/>
    </source>
</evidence>
<evidence type="ECO:0000256" key="2">
    <source>
        <dbReference type="ARBA" id="ARBA00023002"/>
    </source>
</evidence>
<dbReference type="CDD" id="cd05327">
    <property type="entry name" value="retinol-DH_like_SDR_c_like"/>
    <property type="match status" value="1"/>
</dbReference>
<keyword evidence="2" id="KW-0560">Oxidoreductase</keyword>
<comment type="similarity">
    <text evidence="1">Belongs to the short-chain dehydrogenases/reductases (SDR) family.</text>
</comment>
<dbReference type="Pfam" id="PF00106">
    <property type="entry name" value="adh_short"/>
    <property type="match status" value="1"/>
</dbReference>
<dbReference type="InterPro" id="IPR002347">
    <property type="entry name" value="SDR_fam"/>
</dbReference>
<gene>
    <name evidence="3" type="ORF">KXJ70_15610</name>
</gene>
<name>A0ABS6VV83_9GAMM</name>
<dbReference type="PANTHER" id="PTHR24320">
    <property type="entry name" value="RETINOL DEHYDROGENASE"/>
    <property type="match status" value="1"/>
</dbReference>
<dbReference type="Proteomes" id="UP001166291">
    <property type="component" value="Unassembled WGS sequence"/>
</dbReference>
<protein>
    <submittedName>
        <fullName evidence="3">SDR family oxidoreductase</fullName>
    </submittedName>
</protein>
<accession>A0ABS6VV83</accession>